<accession>E4RMC0</accession>
<keyword evidence="4" id="KW-1185">Reference proteome</keyword>
<organism evidence="3 4">
    <name type="scientific">Halanaerobium hydrogeniformans</name>
    <name type="common">Halanaerobium sp. (strain sapolanicus)</name>
    <dbReference type="NCBI Taxonomy" id="656519"/>
    <lineage>
        <taxon>Bacteria</taxon>
        <taxon>Bacillati</taxon>
        <taxon>Bacillota</taxon>
        <taxon>Clostridia</taxon>
        <taxon>Halanaerobiales</taxon>
        <taxon>Halanaerobiaceae</taxon>
        <taxon>Halanaerobium</taxon>
    </lineage>
</organism>
<evidence type="ECO:0000256" key="2">
    <source>
        <dbReference type="SAM" id="MobiDB-lite"/>
    </source>
</evidence>
<dbReference type="AlphaFoldDB" id="E4RMC0"/>
<dbReference type="RefSeq" id="WP_013405541.1">
    <property type="nucleotide sequence ID" value="NC_014654.1"/>
</dbReference>
<evidence type="ECO:0008006" key="5">
    <source>
        <dbReference type="Google" id="ProtNLM"/>
    </source>
</evidence>
<feature type="region of interest" description="Disordered" evidence="2">
    <location>
        <begin position="149"/>
        <end position="171"/>
    </location>
</feature>
<sequence>MKKILTGILVLTFLITAFVGMTYAQRPMDRANHDQQQGSMHFAQRGSGMGYQELDLTESQVDRMSELREEFYNDTSELREELRALNWEMRDLRLKNASNAEIGAVQDEIDVIVSQLNEKRLEMQENMHNYLTDEQLALIEEARSDFQGRFGEKGSRTNRGSSSSTGRFHQRGSRGSFGFGWCH</sequence>
<dbReference type="KEGG" id="has:Halsa_1007"/>
<dbReference type="HOGENOM" id="CLU_1473231_0_0_9"/>
<dbReference type="STRING" id="656519.Halsa_1007"/>
<dbReference type="Pfam" id="PF07813">
    <property type="entry name" value="LTXXQ"/>
    <property type="match status" value="1"/>
</dbReference>
<evidence type="ECO:0000256" key="1">
    <source>
        <dbReference type="SAM" id="Coils"/>
    </source>
</evidence>
<protein>
    <recommendedName>
        <fullName evidence="5">Periplasmic heavy metal sensor</fullName>
    </recommendedName>
</protein>
<name>E4RMC0_HALHG</name>
<dbReference type="OrthoDB" id="2111489at2"/>
<dbReference type="Gene3D" id="1.20.120.1490">
    <property type="match status" value="1"/>
</dbReference>
<reference evidence="3 4" key="1">
    <citation type="submission" date="2010-11" db="EMBL/GenBank/DDBJ databases">
        <title>Complete sequence of Halanaerobium sp. sapolanicus.</title>
        <authorList>
            <consortium name="US DOE Joint Genome Institute"/>
            <person name="Lucas S."/>
            <person name="Copeland A."/>
            <person name="Lapidus A."/>
            <person name="Cheng J.-F."/>
            <person name="Bruce D."/>
            <person name="Goodwin L."/>
            <person name="Pitluck S."/>
            <person name="Davenport K."/>
            <person name="Detter J.C."/>
            <person name="Han C."/>
            <person name="Tapia R."/>
            <person name="Land M."/>
            <person name="Hauser L."/>
            <person name="Jeffries C."/>
            <person name="Kyrpides N."/>
            <person name="Ivanova N."/>
            <person name="Mikhailova N."/>
            <person name="Begemann M.B."/>
            <person name="Mormile M.R."/>
            <person name="Wall J.D."/>
            <person name="Elias D.A."/>
            <person name="Woyke T."/>
        </authorList>
    </citation>
    <scope>NUCLEOTIDE SEQUENCE [LARGE SCALE GENOMIC DNA]</scope>
    <source>
        <strain evidence="4">sapolanicus</strain>
    </source>
</reference>
<dbReference type="eggNOG" id="COG3678">
    <property type="taxonomic scope" value="Bacteria"/>
</dbReference>
<evidence type="ECO:0000313" key="3">
    <source>
        <dbReference type="EMBL" id="ADQ14451.1"/>
    </source>
</evidence>
<dbReference type="EMBL" id="CP002304">
    <property type="protein sequence ID" value="ADQ14451.1"/>
    <property type="molecule type" value="Genomic_DNA"/>
</dbReference>
<dbReference type="Proteomes" id="UP000007434">
    <property type="component" value="Chromosome"/>
</dbReference>
<feature type="compositionally biased region" description="Low complexity" evidence="2">
    <location>
        <begin position="157"/>
        <end position="167"/>
    </location>
</feature>
<reference evidence="3 4" key="2">
    <citation type="journal article" date="2011" name="J. Bacteriol.">
        <title>Complete Genome Sequence of the Haloalkaliphilic, Hydrogen Producing Halanaerobium hydrogenoformans.</title>
        <authorList>
            <person name="Brown S.D."/>
            <person name="Begemann M.B."/>
            <person name="Mormile M.R."/>
            <person name="Wall J.D."/>
            <person name="Han C.S."/>
            <person name="Goodwin L.A."/>
            <person name="Pitluck S."/>
            <person name="Land M.L."/>
            <person name="Hauser L.J."/>
            <person name="Elias D.A."/>
        </authorList>
    </citation>
    <scope>NUCLEOTIDE SEQUENCE [LARGE SCALE GENOMIC DNA]</scope>
    <source>
        <strain evidence="4">sapolanicus</strain>
    </source>
</reference>
<dbReference type="InterPro" id="IPR012899">
    <property type="entry name" value="LTXXQ"/>
</dbReference>
<gene>
    <name evidence="3" type="ordered locus">Halsa_1007</name>
</gene>
<evidence type="ECO:0000313" key="4">
    <source>
        <dbReference type="Proteomes" id="UP000007434"/>
    </source>
</evidence>
<feature type="coiled-coil region" evidence="1">
    <location>
        <begin position="75"/>
        <end position="133"/>
    </location>
</feature>
<keyword evidence="1" id="KW-0175">Coiled coil</keyword>
<dbReference type="GO" id="GO:0042597">
    <property type="term" value="C:periplasmic space"/>
    <property type="evidence" value="ECO:0007669"/>
    <property type="project" value="InterPro"/>
</dbReference>
<proteinExistence type="predicted"/>